<protein>
    <submittedName>
        <fullName evidence="1">Uncharacterized protein</fullName>
    </submittedName>
</protein>
<sequence>MASIDGFDQRGHNYNSVRFASMPQDSFDVCLAYTPDGVPLTITMASRSSKTIWTFQTNSLGDSRVTFNSKELSPCKVVNALVTWLQEGNKLPRLNVKMDLKPASYSVLRLLREIDDAETNEKAIYAFEMVPQAIYVGVKAAITPSPEEKTRSKSFRLALVSDCPKLKQFAKWKVDPSLGGRHFELSKDGTSITALQAGKYHVQFSAQWNPVSEWEAHFNLYVNSARKRRSNDGRFRSSWKTKSDCHWRKMTFYDSFVVVK</sequence>
<dbReference type="AlphaFoldDB" id="A0A6G0W7G8"/>
<organism evidence="1 2">
    <name type="scientific">Aphanomyces euteiches</name>
    <dbReference type="NCBI Taxonomy" id="100861"/>
    <lineage>
        <taxon>Eukaryota</taxon>
        <taxon>Sar</taxon>
        <taxon>Stramenopiles</taxon>
        <taxon>Oomycota</taxon>
        <taxon>Saprolegniomycetes</taxon>
        <taxon>Saprolegniales</taxon>
        <taxon>Verrucalvaceae</taxon>
        <taxon>Aphanomyces</taxon>
    </lineage>
</organism>
<dbReference type="VEuPathDB" id="FungiDB:AeMF1_005065"/>
<accession>A0A6G0W7G8</accession>
<dbReference type="EMBL" id="VJMJ01000317">
    <property type="protein sequence ID" value="KAF0723049.1"/>
    <property type="molecule type" value="Genomic_DNA"/>
</dbReference>
<proteinExistence type="predicted"/>
<dbReference type="Proteomes" id="UP000481153">
    <property type="component" value="Unassembled WGS sequence"/>
</dbReference>
<name>A0A6G0W7G8_9STRA</name>
<evidence type="ECO:0000313" key="1">
    <source>
        <dbReference type="EMBL" id="KAF0723049.1"/>
    </source>
</evidence>
<keyword evidence="2" id="KW-1185">Reference proteome</keyword>
<reference evidence="1 2" key="1">
    <citation type="submission" date="2019-07" db="EMBL/GenBank/DDBJ databases">
        <title>Genomics analysis of Aphanomyces spp. identifies a new class of oomycete effector associated with host adaptation.</title>
        <authorList>
            <person name="Gaulin E."/>
        </authorList>
    </citation>
    <scope>NUCLEOTIDE SEQUENCE [LARGE SCALE GENOMIC DNA]</scope>
    <source>
        <strain evidence="1 2">ATCC 201684</strain>
    </source>
</reference>
<evidence type="ECO:0000313" key="2">
    <source>
        <dbReference type="Proteomes" id="UP000481153"/>
    </source>
</evidence>
<gene>
    <name evidence="1" type="ORF">Ae201684_017920</name>
</gene>
<comment type="caution">
    <text evidence="1">The sequence shown here is derived from an EMBL/GenBank/DDBJ whole genome shotgun (WGS) entry which is preliminary data.</text>
</comment>